<proteinExistence type="predicted"/>
<dbReference type="InterPro" id="IPR026392">
    <property type="entry name" value="Exo/Archaeosortase_dom"/>
</dbReference>
<protein>
    <submittedName>
        <fullName evidence="11">Archaeosortase A</fullName>
        <ecNumber evidence="11">3.4.22.-</ecNumber>
    </submittedName>
</protein>
<accession>A0A4D6KNI8</accession>
<feature type="transmembrane region" description="Helical" evidence="10">
    <location>
        <begin position="107"/>
        <end position="124"/>
    </location>
</feature>
<evidence type="ECO:0000313" key="11">
    <source>
        <dbReference type="EMBL" id="QCD66496.1"/>
    </source>
</evidence>
<keyword evidence="7 10" id="KW-0472">Membrane</keyword>
<dbReference type="GeneID" id="42179848"/>
<dbReference type="Pfam" id="PF09721">
    <property type="entry name" value="Exosortase_EpsH"/>
    <property type="match status" value="1"/>
</dbReference>
<dbReference type="EC" id="3.4.22.-" evidence="11"/>
<feature type="transmembrane region" description="Helical" evidence="10">
    <location>
        <begin position="50"/>
        <end position="68"/>
    </location>
</feature>
<dbReference type="PIRSF" id="PIRSF025737">
    <property type="entry name" value="Cyco1"/>
    <property type="match status" value="1"/>
</dbReference>
<dbReference type="InterPro" id="IPR014522">
    <property type="entry name" value="ArtA"/>
</dbReference>
<sequence>MVGVAPLTSAVGDPLAVARPLSWLLVISFLATGVLAAHTDARERARQLGALTWGVFGLFWLVLVPHFVLVQKSIVEGIGSIAAVPLSLYVGYLLWNGRDSLFTLSKAIGYMGLLYLPFTYLPLLESNPLRRWMIEVVASQTGTLLSLIGVEPELVRGTSVLSEVPSSDYGYLSTFYFPGNERPITYTIIVACTGVGSISILAGAILAVEAPLGRKARALAVSVPVIYGLNLVRNVFIATMFGQQRMQWFVGTITGLFGTTDEQMVSYYIADRLLAQFGSVVALVGITWLVVKVLPEILSLVDDVAYLVTGTEYDLREELTAERD</sequence>
<dbReference type="GeneID" id="8411480"/>
<dbReference type="NCBIfam" id="TIGR04125">
    <property type="entry name" value="exosort_PGF_TRM"/>
    <property type="match status" value="1"/>
</dbReference>
<comment type="subcellular location">
    <subcellularLocation>
        <location evidence="1">Cell membrane</location>
        <topology evidence="1">Multi-pass membrane protein</topology>
    </subcellularLocation>
</comment>
<dbReference type="InterPro" id="IPR019127">
    <property type="entry name" value="Exosortase"/>
</dbReference>
<feature type="transmembrane region" description="Helical" evidence="10">
    <location>
        <begin position="74"/>
        <end position="95"/>
    </location>
</feature>
<feature type="active site" description="Acyl-thioester intermediate" evidence="8">
    <location>
        <position position="192"/>
    </location>
</feature>
<keyword evidence="5 11" id="KW-0378">Hydrolase</keyword>
<feature type="site" description="Transition state stabilizer" evidence="9">
    <location>
        <position position="272"/>
    </location>
</feature>
<gene>
    <name evidence="11" type="primary">artA</name>
    <name evidence="11" type="ORF">E5139_12870</name>
</gene>
<dbReference type="GO" id="GO:0005886">
    <property type="term" value="C:plasma membrane"/>
    <property type="evidence" value="ECO:0007669"/>
    <property type="project" value="UniProtKB-SubCell"/>
</dbReference>
<reference evidence="11 12" key="2">
    <citation type="submission" date="2019-04" db="EMBL/GenBank/DDBJ databases">
        <authorList>
            <person name="Yang S."/>
            <person name="Wei W."/>
        </authorList>
    </citation>
    <scope>NUCLEOTIDE SEQUENCE [LARGE SCALE GENOMIC DNA]</scope>
    <source>
        <strain evidence="12">ZP60</strain>
    </source>
</reference>
<keyword evidence="6 10" id="KW-1133">Transmembrane helix</keyword>
<evidence type="ECO:0000256" key="7">
    <source>
        <dbReference type="ARBA" id="ARBA00023136"/>
    </source>
</evidence>
<keyword evidence="3" id="KW-0645">Protease</keyword>
<dbReference type="GO" id="GO:0008233">
    <property type="term" value="F:peptidase activity"/>
    <property type="evidence" value="ECO:0007669"/>
    <property type="project" value="UniProtKB-KW"/>
</dbReference>
<feature type="active site" description="Proton donor" evidence="8">
    <location>
        <position position="233"/>
    </location>
</feature>
<keyword evidence="4 10" id="KW-0812">Transmembrane</keyword>
<evidence type="ECO:0000256" key="9">
    <source>
        <dbReference type="PIRSR" id="PIRSR025737-2"/>
    </source>
</evidence>
<keyword evidence="2" id="KW-1003">Cell membrane</keyword>
<dbReference type="EMBL" id="CP039375">
    <property type="protein sequence ID" value="QCD66496.1"/>
    <property type="molecule type" value="Genomic_DNA"/>
</dbReference>
<dbReference type="OMA" id="IYLPFET"/>
<evidence type="ECO:0000256" key="6">
    <source>
        <dbReference type="ARBA" id="ARBA00022989"/>
    </source>
</evidence>
<dbReference type="GO" id="GO:0006508">
    <property type="term" value="P:proteolysis"/>
    <property type="evidence" value="ECO:0007669"/>
    <property type="project" value="UniProtKB-KW"/>
</dbReference>
<dbReference type="RefSeq" id="WP_015762907.1">
    <property type="nucleotide sequence ID" value="NZ_CP039375.1"/>
</dbReference>
<name>A0A4D6KNI8_9EURY</name>
<reference evidence="11 12" key="1">
    <citation type="submission" date="2019-04" db="EMBL/GenBank/DDBJ databases">
        <title>Complete genome sequence of Arthrobacter sp. ZXY-2 associated with effective atrazine degradation and salt adaptation.</title>
        <authorList>
            <person name="Zhao X."/>
        </authorList>
    </citation>
    <scope>NUCLEOTIDE SEQUENCE [LARGE SCALE GENOMIC DNA]</scope>
    <source>
        <strain evidence="12">ZP60</strain>
    </source>
</reference>
<dbReference type="KEGG" id="halz:E5139_12870"/>
<evidence type="ECO:0000256" key="3">
    <source>
        <dbReference type="ARBA" id="ARBA00022670"/>
    </source>
</evidence>
<dbReference type="AlphaFoldDB" id="A0A4D6KNI8"/>
<organism evidence="11 12">
    <name type="scientific">Halomicrobium mukohataei</name>
    <dbReference type="NCBI Taxonomy" id="57705"/>
    <lineage>
        <taxon>Archaea</taxon>
        <taxon>Methanobacteriati</taxon>
        <taxon>Methanobacteriota</taxon>
        <taxon>Stenosarchaea group</taxon>
        <taxon>Halobacteria</taxon>
        <taxon>Halobacteriales</taxon>
        <taxon>Haloarculaceae</taxon>
        <taxon>Halomicrobium</taxon>
    </lineage>
</organism>
<feature type="transmembrane region" description="Helical" evidence="10">
    <location>
        <begin position="184"/>
        <end position="207"/>
    </location>
</feature>
<dbReference type="Proteomes" id="UP000297053">
    <property type="component" value="Chromosome"/>
</dbReference>
<feature type="transmembrane region" description="Helical" evidence="10">
    <location>
        <begin position="20"/>
        <end position="38"/>
    </location>
</feature>
<evidence type="ECO:0000256" key="4">
    <source>
        <dbReference type="ARBA" id="ARBA00022692"/>
    </source>
</evidence>
<feature type="transmembrane region" description="Helical" evidence="10">
    <location>
        <begin position="273"/>
        <end position="291"/>
    </location>
</feature>
<evidence type="ECO:0000313" key="12">
    <source>
        <dbReference type="Proteomes" id="UP000297053"/>
    </source>
</evidence>
<dbReference type="NCBIfam" id="TIGR04178">
    <property type="entry name" value="exo_archaeo"/>
    <property type="match status" value="1"/>
</dbReference>
<evidence type="ECO:0000256" key="1">
    <source>
        <dbReference type="ARBA" id="ARBA00004651"/>
    </source>
</evidence>
<evidence type="ECO:0000256" key="8">
    <source>
        <dbReference type="PIRSR" id="PIRSR025737-1"/>
    </source>
</evidence>
<evidence type="ECO:0000256" key="2">
    <source>
        <dbReference type="ARBA" id="ARBA00022475"/>
    </source>
</evidence>
<evidence type="ECO:0000256" key="10">
    <source>
        <dbReference type="SAM" id="Phobius"/>
    </source>
</evidence>
<feature type="transmembrane region" description="Helical" evidence="10">
    <location>
        <begin position="219"/>
        <end position="241"/>
    </location>
</feature>
<evidence type="ECO:0000256" key="5">
    <source>
        <dbReference type="ARBA" id="ARBA00022801"/>
    </source>
</evidence>